<dbReference type="EMBL" id="AGNK02001149">
    <property type="status" value="NOT_ANNOTATED_CDS"/>
    <property type="molecule type" value="Genomic_DNA"/>
</dbReference>
<accession>K3ZXU1</accession>
<dbReference type="Gramene" id="KQL24924">
    <property type="protein sequence ID" value="KQL24924"/>
    <property type="gene ID" value="SETIT_031423mg"/>
</dbReference>
<dbReference type="InParanoid" id="K3ZXU1"/>
<evidence type="ECO:0000313" key="2">
    <source>
        <dbReference type="Proteomes" id="UP000004995"/>
    </source>
</evidence>
<dbReference type="EnsemblPlants" id="KQL24924">
    <property type="protein sequence ID" value="KQL24924"/>
    <property type="gene ID" value="SETIT_031423mg"/>
</dbReference>
<name>K3ZXU1_SETIT</name>
<keyword evidence="2" id="KW-1185">Reference proteome</keyword>
<proteinExistence type="predicted"/>
<dbReference type="AlphaFoldDB" id="K3ZXU1"/>
<reference evidence="1" key="2">
    <citation type="submission" date="2018-08" db="UniProtKB">
        <authorList>
            <consortium name="EnsemblPlants"/>
        </authorList>
    </citation>
    <scope>IDENTIFICATION</scope>
    <source>
        <strain evidence="1">Yugu1</strain>
    </source>
</reference>
<protein>
    <submittedName>
        <fullName evidence="1">Uncharacterized protein</fullName>
    </submittedName>
</protein>
<evidence type="ECO:0000313" key="1">
    <source>
        <dbReference type="EnsemblPlants" id="KQL24924"/>
    </source>
</evidence>
<dbReference type="Proteomes" id="UP000004995">
    <property type="component" value="Unassembled WGS sequence"/>
</dbReference>
<organism evidence="1 2">
    <name type="scientific">Setaria italica</name>
    <name type="common">Foxtail millet</name>
    <name type="synonym">Panicum italicum</name>
    <dbReference type="NCBI Taxonomy" id="4555"/>
    <lineage>
        <taxon>Eukaryota</taxon>
        <taxon>Viridiplantae</taxon>
        <taxon>Streptophyta</taxon>
        <taxon>Embryophyta</taxon>
        <taxon>Tracheophyta</taxon>
        <taxon>Spermatophyta</taxon>
        <taxon>Magnoliopsida</taxon>
        <taxon>Liliopsida</taxon>
        <taxon>Poales</taxon>
        <taxon>Poaceae</taxon>
        <taxon>PACMAD clade</taxon>
        <taxon>Panicoideae</taxon>
        <taxon>Panicodae</taxon>
        <taxon>Paniceae</taxon>
        <taxon>Cenchrinae</taxon>
        <taxon>Setaria</taxon>
    </lineage>
</organism>
<reference evidence="2" key="1">
    <citation type="journal article" date="2012" name="Nat. Biotechnol.">
        <title>Reference genome sequence of the model plant Setaria.</title>
        <authorList>
            <person name="Bennetzen J.L."/>
            <person name="Schmutz J."/>
            <person name="Wang H."/>
            <person name="Percifield R."/>
            <person name="Hawkins J."/>
            <person name="Pontaroli A.C."/>
            <person name="Estep M."/>
            <person name="Feng L."/>
            <person name="Vaughn J.N."/>
            <person name="Grimwood J."/>
            <person name="Jenkins J."/>
            <person name="Barry K."/>
            <person name="Lindquist E."/>
            <person name="Hellsten U."/>
            <person name="Deshpande S."/>
            <person name="Wang X."/>
            <person name="Wu X."/>
            <person name="Mitros T."/>
            <person name="Triplett J."/>
            <person name="Yang X."/>
            <person name="Ye C.Y."/>
            <person name="Mauro-Herrera M."/>
            <person name="Wang L."/>
            <person name="Li P."/>
            <person name="Sharma M."/>
            <person name="Sharma R."/>
            <person name="Ronald P.C."/>
            <person name="Panaud O."/>
            <person name="Kellogg E.A."/>
            <person name="Brutnell T.P."/>
            <person name="Doust A.N."/>
            <person name="Tuskan G.A."/>
            <person name="Rokhsar D."/>
            <person name="Devos K.M."/>
        </authorList>
    </citation>
    <scope>NUCLEOTIDE SEQUENCE [LARGE SCALE GENOMIC DNA]</scope>
    <source>
        <strain evidence="2">cv. Yugu1</strain>
    </source>
</reference>
<sequence length="146" mass="16249">MVDDGTCTSTCSCTCAGACREDGGLNPKAYCFGCVLAWLQEDGGGFRVPMAATPPNLRHIFVHEGKGGELQCTAGTNAQLHTGGTIYYHGNVIGMYLHHNEHQYCNRQNPNFCYLYLYKQKFKHCLFLTKKKESANHIVNLCLRIP</sequence>
<dbReference type="HOGENOM" id="CLU_1780664_0_0_1"/>